<protein>
    <recommendedName>
        <fullName evidence="3">Lipoprotein</fullName>
    </recommendedName>
</protein>
<accession>A0A1J5Q9V2</accession>
<keyword evidence="1" id="KW-0472">Membrane</keyword>
<sequence>MFIINKNSIAMKYYIFNFIIILFLISGCQKEMNNSSSVSDSSISKIRSTSLLDTITNCKWVFTEYHDKVTYQIGTNYTSTYYMVIMSDGNETAKIDINGKIFLNRNGDFSFANIDYFNTNPPPTSFVSRNYLGTYYDTANYSLVNKSIILSPPVKYLPDTMSILVADTACLVLSGILHTNGYDVKRTTIFYKNTRWYGGYRNYSNF</sequence>
<evidence type="ECO:0008006" key="3">
    <source>
        <dbReference type="Google" id="ProtNLM"/>
    </source>
</evidence>
<gene>
    <name evidence="2" type="ORF">GALL_440840</name>
</gene>
<dbReference type="PROSITE" id="PS51257">
    <property type="entry name" value="PROKAR_LIPOPROTEIN"/>
    <property type="match status" value="1"/>
</dbReference>
<organism evidence="2">
    <name type="scientific">mine drainage metagenome</name>
    <dbReference type="NCBI Taxonomy" id="410659"/>
    <lineage>
        <taxon>unclassified sequences</taxon>
        <taxon>metagenomes</taxon>
        <taxon>ecological metagenomes</taxon>
    </lineage>
</organism>
<feature type="transmembrane region" description="Helical" evidence="1">
    <location>
        <begin position="9"/>
        <end position="27"/>
    </location>
</feature>
<keyword evidence="1" id="KW-0812">Transmembrane</keyword>
<reference evidence="2" key="1">
    <citation type="submission" date="2016-10" db="EMBL/GenBank/DDBJ databases">
        <title>Sequence of Gallionella enrichment culture.</title>
        <authorList>
            <person name="Poehlein A."/>
            <person name="Muehling M."/>
            <person name="Daniel R."/>
        </authorList>
    </citation>
    <scope>NUCLEOTIDE SEQUENCE</scope>
</reference>
<dbReference type="AlphaFoldDB" id="A0A1J5Q9V2"/>
<proteinExistence type="predicted"/>
<evidence type="ECO:0000256" key="1">
    <source>
        <dbReference type="SAM" id="Phobius"/>
    </source>
</evidence>
<evidence type="ECO:0000313" key="2">
    <source>
        <dbReference type="EMBL" id="OIQ74267.1"/>
    </source>
</evidence>
<comment type="caution">
    <text evidence="2">The sequence shown here is derived from an EMBL/GenBank/DDBJ whole genome shotgun (WGS) entry which is preliminary data.</text>
</comment>
<dbReference type="EMBL" id="MLJW01002566">
    <property type="protein sequence ID" value="OIQ74267.1"/>
    <property type="molecule type" value="Genomic_DNA"/>
</dbReference>
<keyword evidence="1" id="KW-1133">Transmembrane helix</keyword>
<name>A0A1J5Q9V2_9ZZZZ</name>